<evidence type="ECO:0000256" key="1">
    <source>
        <dbReference type="PROSITE-ProRule" id="PRU00169"/>
    </source>
</evidence>
<evidence type="ECO:0000313" key="3">
    <source>
        <dbReference type="EMBL" id="OCW58834.1"/>
    </source>
</evidence>
<name>A0A1C1YZ45_9HYPH</name>
<dbReference type="AlphaFoldDB" id="A0A1C1YZ45"/>
<dbReference type="GO" id="GO:0000160">
    <property type="term" value="P:phosphorelay signal transduction system"/>
    <property type="evidence" value="ECO:0007669"/>
    <property type="project" value="InterPro"/>
</dbReference>
<dbReference type="InterPro" id="IPR011006">
    <property type="entry name" value="CheY-like_superfamily"/>
</dbReference>
<reference evidence="3 4" key="1">
    <citation type="submission" date="2015-12" db="EMBL/GenBank/DDBJ databases">
        <authorList>
            <person name="Shamseldin A."/>
            <person name="Moawad H."/>
            <person name="Abd El-Rahim W.M."/>
            <person name="Sadowsky M.J."/>
        </authorList>
    </citation>
    <scope>NUCLEOTIDE SEQUENCE [LARGE SCALE GENOMIC DNA]</scope>
    <source>
        <strain evidence="3 4">JC234</strain>
    </source>
</reference>
<dbReference type="OrthoDB" id="8115605at2"/>
<sequence length="143" mass="16012">MTTGQTEYPLKILLVDDDPAEHLLLRRTLEKVDGPPIELEYVADIESAVECVKGGGIDMVFLDNRLVPNNDFRETAPQLRHAGFIGPIGIISSDISGSYFQEFPEFGVDFRINKNEIDRAAISFIIAEYTRNQLSDNCAEDFS</sequence>
<organism evidence="3 4">
    <name type="scientific">Hoeflea olei</name>
    <dbReference type="NCBI Taxonomy" id="1480615"/>
    <lineage>
        <taxon>Bacteria</taxon>
        <taxon>Pseudomonadati</taxon>
        <taxon>Pseudomonadota</taxon>
        <taxon>Alphaproteobacteria</taxon>
        <taxon>Hyphomicrobiales</taxon>
        <taxon>Rhizobiaceae</taxon>
        <taxon>Hoeflea</taxon>
    </lineage>
</organism>
<dbReference type="EMBL" id="LQZT01000003">
    <property type="protein sequence ID" value="OCW58834.1"/>
    <property type="molecule type" value="Genomic_DNA"/>
</dbReference>
<gene>
    <name evidence="3" type="ORF">AWJ14_20830</name>
</gene>
<evidence type="ECO:0000259" key="2">
    <source>
        <dbReference type="PROSITE" id="PS50110"/>
    </source>
</evidence>
<dbReference type="Gene3D" id="3.40.50.2300">
    <property type="match status" value="1"/>
</dbReference>
<evidence type="ECO:0000313" key="4">
    <source>
        <dbReference type="Proteomes" id="UP000094795"/>
    </source>
</evidence>
<keyword evidence="4" id="KW-1185">Reference proteome</keyword>
<dbReference type="InterPro" id="IPR001789">
    <property type="entry name" value="Sig_transdc_resp-reg_receiver"/>
</dbReference>
<feature type="modified residue" description="4-aspartylphosphate" evidence="1">
    <location>
        <position position="63"/>
    </location>
</feature>
<dbReference type="STRING" id="1480615.AWJ14_20830"/>
<feature type="domain" description="Response regulatory" evidence="2">
    <location>
        <begin position="11"/>
        <end position="129"/>
    </location>
</feature>
<protein>
    <recommendedName>
        <fullName evidence="2">Response regulatory domain-containing protein</fullName>
    </recommendedName>
</protein>
<proteinExistence type="predicted"/>
<accession>A0A1C1YZ45</accession>
<comment type="caution">
    <text evidence="3">The sequence shown here is derived from an EMBL/GenBank/DDBJ whole genome shotgun (WGS) entry which is preliminary data.</text>
</comment>
<dbReference type="RefSeq" id="WP_066175337.1">
    <property type="nucleotide sequence ID" value="NZ_LQZT01000003.1"/>
</dbReference>
<keyword evidence="1" id="KW-0597">Phosphoprotein</keyword>
<dbReference type="Proteomes" id="UP000094795">
    <property type="component" value="Unassembled WGS sequence"/>
</dbReference>
<dbReference type="PROSITE" id="PS50110">
    <property type="entry name" value="RESPONSE_REGULATORY"/>
    <property type="match status" value="1"/>
</dbReference>
<dbReference type="SUPFAM" id="SSF52172">
    <property type="entry name" value="CheY-like"/>
    <property type="match status" value="1"/>
</dbReference>